<dbReference type="InterPro" id="IPR016024">
    <property type="entry name" value="ARM-type_fold"/>
</dbReference>
<evidence type="ECO:0000256" key="1">
    <source>
        <dbReference type="PROSITE-ProRule" id="PRU00339"/>
    </source>
</evidence>
<dbReference type="InterPro" id="IPR019734">
    <property type="entry name" value="TPR_rpt"/>
</dbReference>
<dbReference type="SUPFAM" id="SSF48371">
    <property type="entry name" value="ARM repeat"/>
    <property type="match status" value="1"/>
</dbReference>
<dbReference type="AlphaFoldDB" id="A0A0E0GIR6"/>
<accession>A0A0E0GIR6</accession>
<reference evidence="4" key="1">
    <citation type="submission" date="2015-04" db="UniProtKB">
        <authorList>
            <consortium name="EnsemblPlants"/>
        </authorList>
    </citation>
    <scope>IDENTIFICATION</scope>
    <source>
        <strain evidence="4">SL10</strain>
    </source>
</reference>
<dbReference type="EnsemblPlants" id="ONIVA03G08590.1">
    <property type="protein sequence ID" value="ONIVA03G08590.1"/>
    <property type="gene ID" value="ONIVA03G08590"/>
</dbReference>
<dbReference type="Pfam" id="PF26524">
    <property type="entry name" value="ARM_7"/>
    <property type="match status" value="1"/>
</dbReference>
<sequence>MELNTRSLQQSGSSKSKGKIMAKIVEEDEEGEEEEEEEEDSLSSGCHCFLCAIKEPDARLRRASLAAFFRELPYCEDDDAGAGAGAGVDGGRSCGEVVGAVWRAAMGAPDDPELPSLGAIRCMSLLLARALADVEWRRRGRNVYVPYYAAHVIGSYTIRSSAHAELAVAAGAVRPLLAFLGGAMTWVEQRAAARALGHLASYDATFPAVARHAAEAVPLAVRAASTCVGNVYASFVALAPSKRPKYQRDLLTRGLDGGGGGVVADGEERKAEEWASQLQCWSLYFLSCLASRDVSSHATICHDPVFLRELCQMWGGLANGDSPAGVGLLRLLCRSAAGRAAIAACRDALSGLCDLARSSDDWQYMAIDCLLLLLDDRETWHAVADATAARLVDLAELRHLGPRRRLGNAITAALLLDDGDDDGDIVHGRELGMEAKEAIARLREVQVERKGREDAMSRDELLKRRIMAKEKKRQGNDMFWHGEVEKAIELYTEALELCPLSRRRERLVLHSNRAQCRLARRDADAAVGDATRALSLARPAANAHARSLWRRAQAYDMKGMARESLLDCLAFAGAWLNRKDGTAAAAAAASRGGNPKLPYCVARMISKQMGLTGLFSAVATNSSTTKVDRDDRMPHYSDGDGDGGDSDGDGDGGDSDDEEDDDDDDRDESEEEFAEKGMKLCRSGKGLPIITDEAWRRLARRKKATSRVLSHDHRF</sequence>
<dbReference type="Gene3D" id="1.25.40.10">
    <property type="entry name" value="Tetratricopeptide repeat domain"/>
    <property type="match status" value="1"/>
</dbReference>
<evidence type="ECO:0000259" key="3">
    <source>
        <dbReference type="Pfam" id="PF26524"/>
    </source>
</evidence>
<keyword evidence="5" id="KW-1185">Reference proteome</keyword>
<dbReference type="Proteomes" id="UP000006591">
    <property type="component" value="Chromosome 3"/>
</dbReference>
<dbReference type="HOGENOM" id="CLU_032264_0_0_1"/>
<dbReference type="OMA" id="FECMSKL"/>
<feature type="region of interest" description="Disordered" evidence="2">
    <location>
        <begin position="622"/>
        <end position="680"/>
    </location>
</feature>
<feature type="compositionally biased region" description="Basic and acidic residues" evidence="2">
    <location>
        <begin position="626"/>
        <end position="638"/>
    </location>
</feature>
<dbReference type="eggNOG" id="ENOG502QSG4">
    <property type="taxonomic scope" value="Eukaryota"/>
</dbReference>
<dbReference type="InterPro" id="IPR011989">
    <property type="entry name" value="ARM-like"/>
</dbReference>
<dbReference type="PANTHER" id="PTHR46578">
    <property type="entry name" value="ARM-REPEAT/TETRATRICOPEPTIDE REPEAT (TPR)-LIKE PROTEIN"/>
    <property type="match status" value="1"/>
</dbReference>
<dbReference type="STRING" id="4536.A0A0E0GIR6"/>
<feature type="region of interest" description="Disordered" evidence="2">
    <location>
        <begin position="1"/>
        <end position="40"/>
    </location>
</feature>
<dbReference type="SUPFAM" id="SSF48452">
    <property type="entry name" value="TPR-like"/>
    <property type="match status" value="1"/>
</dbReference>
<reference evidence="4" key="2">
    <citation type="submission" date="2018-04" db="EMBL/GenBank/DDBJ databases">
        <title>OnivRS2 (Oryza nivara Reference Sequence Version 2).</title>
        <authorList>
            <person name="Zhang J."/>
            <person name="Kudrna D."/>
            <person name="Lee S."/>
            <person name="Talag J."/>
            <person name="Rajasekar S."/>
            <person name="Welchert J."/>
            <person name="Hsing Y.-I."/>
            <person name="Wing R.A."/>
        </authorList>
    </citation>
    <scope>NUCLEOTIDE SEQUENCE [LARGE SCALE GENOMIC DNA]</scope>
    <source>
        <strain evidence="4">SL10</strain>
    </source>
</reference>
<dbReference type="Gramene" id="ONIVA03G08590.1">
    <property type="protein sequence ID" value="ONIVA03G08590.1"/>
    <property type="gene ID" value="ONIVA03G08590"/>
</dbReference>
<feature type="domain" description="ARM repeat N-terminal plant" evidence="3">
    <location>
        <begin position="44"/>
        <end position="301"/>
    </location>
</feature>
<protein>
    <recommendedName>
        <fullName evidence="3">ARM repeat N-terminal plant domain-containing protein</fullName>
    </recommendedName>
</protein>
<dbReference type="Gene3D" id="1.25.10.10">
    <property type="entry name" value="Leucine-rich Repeat Variant"/>
    <property type="match status" value="1"/>
</dbReference>
<feature type="compositionally biased region" description="Acidic residues" evidence="2">
    <location>
        <begin position="639"/>
        <end position="673"/>
    </location>
</feature>
<organism evidence="4">
    <name type="scientific">Oryza nivara</name>
    <name type="common">Indian wild rice</name>
    <name type="synonym">Oryza sativa f. spontanea</name>
    <dbReference type="NCBI Taxonomy" id="4536"/>
    <lineage>
        <taxon>Eukaryota</taxon>
        <taxon>Viridiplantae</taxon>
        <taxon>Streptophyta</taxon>
        <taxon>Embryophyta</taxon>
        <taxon>Tracheophyta</taxon>
        <taxon>Spermatophyta</taxon>
        <taxon>Magnoliopsida</taxon>
        <taxon>Liliopsida</taxon>
        <taxon>Poales</taxon>
        <taxon>Poaceae</taxon>
        <taxon>BOP clade</taxon>
        <taxon>Oryzoideae</taxon>
        <taxon>Oryzeae</taxon>
        <taxon>Oryzinae</taxon>
        <taxon>Oryza</taxon>
    </lineage>
</organism>
<feature type="compositionally biased region" description="Polar residues" evidence="2">
    <location>
        <begin position="1"/>
        <end position="10"/>
    </location>
</feature>
<dbReference type="InterPro" id="IPR058868">
    <property type="entry name" value="ARM_7"/>
</dbReference>
<keyword evidence="1" id="KW-0802">TPR repeat</keyword>
<proteinExistence type="predicted"/>
<dbReference type="PROSITE" id="PS50005">
    <property type="entry name" value="TPR"/>
    <property type="match status" value="1"/>
</dbReference>
<dbReference type="InterPro" id="IPR011990">
    <property type="entry name" value="TPR-like_helical_dom_sf"/>
</dbReference>
<evidence type="ECO:0000256" key="2">
    <source>
        <dbReference type="SAM" id="MobiDB-lite"/>
    </source>
</evidence>
<evidence type="ECO:0000313" key="4">
    <source>
        <dbReference type="EnsemblPlants" id="ONIVA03G08590.1"/>
    </source>
</evidence>
<name>A0A0E0GIR6_ORYNI</name>
<feature type="compositionally biased region" description="Acidic residues" evidence="2">
    <location>
        <begin position="26"/>
        <end position="40"/>
    </location>
</feature>
<dbReference type="PANTHER" id="PTHR46578:SF1">
    <property type="entry name" value="ARM-REPEAT_TETRATRICOPEPTIDE REPEAT (TPR)-LIKE PROTEIN"/>
    <property type="match status" value="1"/>
</dbReference>
<evidence type="ECO:0000313" key="5">
    <source>
        <dbReference type="Proteomes" id="UP000006591"/>
    </source>
</evidence>
<feature type="repeat" description="TPR" evidence="1">
    <location>
        <begin position="468"/>
        <end position="501"/>
    </location>
</feature>